<keyword evidence="1" id="KW-0472">Membrane</keyword>
<gene>
    <name evidence="2" type="ORF">C8F04DRAFT_1273529</name>
</gene>
<name>A0AAD6WUK8_9AGAR</name>
<protein>
    <submittedName>
        <fullName evidence="2">Uncharacterized protein</fullName>
    </submittedName>
</protein>
<evidence type="ECO:0000256" key="1">
    <source>
        <dbReference type="SAM" id="Phobius"/>
    </source>
</evidence>
<evidence type="ECO:0000313" key="3">
    <source>
        <dbReference type="Proteomes" id="UP001218188"/>
    </source>
</evidence>
<reference evidence="2" key="1">
    <citation type="submission" date="2023-03" db="EMBL/GenBank/DDBJ databases">
        <title>Massive genome expansion in bonnet fungi (Mycena s.s.) driven by repeated elements and novel gene families across ecological guilds.</title>
        <authorList>
            <consortium name="Lawrence Berkeley National Laboratory"/>
            <person name="Harder C.B."/>
            <person name="Miyauchi S."/>
            <person name="Viragh M."/>
            <person name="Kuo A."/>
            <person name="Thoen E."/>
            <person name="Andreopoulos B."/>
            <person name="Lu D."/>
            <person name="Skrede I."/>
            <person name="Drula E."/>
            <person name="Henrissat B."/>
            <person name="Morin E."/>
            <person name="Kohler A."/>
            <person name="Barry K."/>
            <person name="LaButti K."/>
            <person name="Morin E."/>
            <person name="Salamov A."/>
            <person name="Lipzen A."/>
            <person name="Mereny Z."/>
            <person name="Hegedus B."/>
            <person name="Baldrian P."/>
            <person name="Stursova M."/>
            <person name="Weitz H."/>
            <person name="Taylor A."/>
            <person name="Grigoriev I.V."/>
            <person name="Nagy L.G."/>
            <person name="Martin F."/>
            <person name="Kauserud H."/>
        </authorList>
    </citation>
    <scope>NUCLEOTIDE SEQUENCE</scope>
    <source>
        <strain evidence="2">CBHHK200</strain>
    </source>
</reference>
<feature type="transmembrane region" description="Helical" evidence="1">
    <location>
        <begin position="87"/>
        <end position="108"/>
    </location>
</feature>
<feature type="transmembrane region" description="Helical" evidence="1">
    <location>
        <begin position="230"/>
        <end position="252"/>
    </location>
</feature>
<evidence type="ECO:0000313" key="2">
    <source>
        <dbReference type="EMBL" id="KAJ7021564.1"/>
    </source>
</evidence>
<sequence length="304" mass="34064">MAIAPGNKEAYIGAFLESIIYGIYLSAFAECCRLFWVKHKTQNFKHVYFLITTSLMFILITIQCILQVVRCIVAFDHPDLDFGPPNLPLGVISDACWFLLTPIADAFIIYRTFVIWNRNWLIILLPVILFVANSGSSIWLTVALSTVNTATRDNITVKPLNLFLSLTLCTNVICTGLISFRIWYMHRLIAQTTVSSQVRTPEVASIIIESAAIYTLLLAATLVIDRFNILLNFVLFACISPTIGLVFSYIIIRISRGASYGDTTGSISTITFNSESQSHPWIPNVTHMLAPRQSRIQTMSRADL</sequence>
<feature type="transmembrane region" description="Helical" evidence="1">
    <location>
        <begin position="120"/>
        <end position="142"/>
    </location>
</feature>
<keyword evidence="1" id="KW-1133">Transmembrane helix</keyword>
<dbReference type="AlphaFoldDB" id="A0AAD6WUK8"/>
<comment type="caution">
    <text evidence="2">The sequence shown here is derived from an EMBL/GenBank/DDBJ whole genome shotgun (WGS) entry which is preliminary data.</text>
</comment>
<keyword evidence="1" id="KW-0812">Transmembrane</keyword>
<feature type="transmembrane region" description="Helical" evidence="1">
    <location>
        <begin position="12"/>
        <end position="36"/>
    </location>
</feature>
<organism evidence="2 3">
    <name type="scientific">Mycena alexandri</name>
    <dbReference type="NCBI Taxonomy" id="1745969"/>
    <lineage>
        <taxon>Eukaryota</taxon>
        <taxon>Fungi</taxon>
        <taxon>Dikarya</taxon>
        <taxon>Basidiomycota</taxon>
        <taxon>Agaricomycotina</taxon>
        <taxon>Agaricomycetes</taxon>
        <taxon>Agaricomycetidae</taxon>
        <taxon>Agaricales</taxon>
        <taxon>Marasmiineae</taxon>
        <taxon>Mycenaceae</taxon>
        <taxon>Mycena</taxon>
    </lineage>
</organism>
<keyword evidence="3" id="KW-1185">Reference proteome</keyword>
<dbReference type="Proteomes" id="UP001218188">
    <property type="component" value="Unassembled WGS sequence"/>
</dbReference>
<proteinExistence type="predicted"/>
<feature type="transmembrane region" description="Helical" evidence="1">
    <location>
        <begin position="48"/>
        <end position="75"/>
    </location>
</feature>
<dbReference type="EMBL" id="JARJCM010000228">
    <property type="protein sequence ID" value="KAJ7021564.1"/>
    <property type="molecule type" value="Genomic_DNA"/>
</dbReference>
<feature type="transmembrane region" description="Helical" evidence="1">
    <location>
        <begin position="203"/>
        <end position="224"/>
    </location>
</feature>
<accession>A0AAD6WUK8</accession>
<feature type="transmembrane region" description="Helical" evidence="1">
    <location>
        <begin position="162"/>
        <end position="183"/>
    </location>
</feature>